<organism evidence="1 2">
    <name type="scientific">Stenotrophomonas maltophilia</name>
    <name type="common">Pseudomonas maltophilia</name>
    <name type="synonym">Xanthomonas maltophilia</name>
    <dbReference type="NCBI Taxonomy" id="40324"/>
    <lineage>
        <taxon>Bacteria</taxon>
        <taxon>Pseudomonadati</taxon>
        <taxon>Pseudomonadota</taxon>
        <taxon>Gammaproteobacteria</taxon>
        <taxon>Lysobacterales</taxon>
        <taxon>Lysobacteraceae</taxon>
        <taxon>Stenotrophomonas</taxon>
        <taxon>Stenotrophomonas maltophilia group</taxon>
    </lineage>
</organism>
<evidence type="ECO:0000313" key="1">
    <source>
        <dbReference type="EMBL" id="TGY36579.1"/>
    </source>
</evidence>
<dbReference type="Gene3D" id="2.30.320.10">
    <property type="entry name" value="YwqG-like"/>
    <property type="match status" value="1"/>
</dbReference>
<name>A0A4S2D4X0_STEMA</name>
<dbReference type="Proteomes" id="UP000306631">
    <property type="component" value="Unassembled WGS sequence"/>
</dbReference>
<protein>
    <submittedName>
        <fullName evidence="1">DUF1963 domain-containing protein</fullName>
    </submittedName>
</protein>
<dbReference type="OrthoDB" id="4929513at2"/>
<dbReference type="Pfam" id="PF09234">
    <property type="entry name" value="DUF1963"/>
    <property type="match status" value="1"/>
</dbReference>
<dbReference type="PANTHER" id="PTHR36436:SF6">
    <property type="entry name" value="SLL5081 PROTEIN"/>
    <property type="match status" value="1"/>
</dbReference>
<dbReference type="AlphaFoldDB" id="A0A4S2D4X0"/>
<proteinExistence type="predicted"/>
<accession>A0A4S2D4X0</accession>
<gene>
    <name evidence="1" type="ORF">E5352_03535</name>
</gene>
<comment type="caution">
    <text evidence="1">The sequence shown here is derived from an EMBL/GenBank/DDBJ whole genome shotgun (WGS) entry which is preliminary data.</text>
</comment>
<reference evidence="1 2" key="1">
    <citation type="submission" date="2019-04" db="EMBL/GenBank/DDBJ databases">
        <title>Microbes associate with the intestines of laboratory mice.</title>
        <authorList>
            <person name="Navarre W."/>
            <person name="Wong E."/>
            <person name="Huang K."/>
            <person name="Tropini C."/>
            <person name="Ng K."/>
            <person name="Yu B."/>
        </authorList>
    </citation>
    <scope>NUCLEOTIDE SEQUENCE [LARGE SCALE GENOMIC DNA]</scope>
    <source>
        <strain evidence="1 2">NM62_B4-13</strain>
    </source>
</reference>
<dbReference type="EMBL" id="SRYW01000002">
    <property type="protein sequence ID" value="TGY36579.1"/>
    <property type="molecule type" value="Genomic_DNA"/>
</dbReference>
<dbReference type="InterPro" id="IPR015315">
    <property type="entry name" value="DUF1963"/>
</dbReference>
<dbReference type="PANTHER" id="PTHR36436">
    <property type="entry name" value="SLL5081 PROTEIN"/>
    <property type="match status" value="1"/>
</dbReference>
<evidence type="ECO:0000313" key="2">
    <source>
        <dbReference type="Proteomes" id="UP000306631"/>
    </source>
</evidence>
<dbReference type="InterPro" id="IPR035948">
    <property type="entry name" value="YwqG-like_sf"/>
</dbReference>
<sequence>MTLSDQAFIALCEQHALGQHAAVLQPWLRPRVGFSRTADADAPVGASRIGGGPDVPADFQWPMRNGRPLDFLLQINLADLQGLQSGLDLPAQGLLSFFYDTQEQPWGYDPAHGDGHCIVLLEAGDLQRLPAPDPEMALPPAALGFHQGWGLPHPFSADGERMVEAFQSDGIDWDDDEVADDYYDLVDAVADHGAPTAGERHGLGGYSHNVQGDMRLEAELVSHGLYCGNQTGYQDPRRAALEAGGAEWSLLLQLDSDDHAMWGDSGMLYGWIRQSDLAARDLSRTWMRLQSC</sequence>
<dbReference type="SUPFAM" id="SSF103032">
    <property type="entry name" value="Hypothetical protein YwqG"/>
    <property type="match status" value="1"/>
</dbReference>
<dbReference type="RefSeq" id="WP_136003358.1">
    <property type="nucleotide sequence ID" value="NZ_SRYW01000002.1"/>
</dbReference>